<proteinExistence type="predicted"/>
<evidence type="ECO:0000313" key="1">
    <source>
        <dbReference type="EMBL" id="JAE16341.1"/>
    </source>
</evidence>
<dbReference type="AlphaFoldDB" id="A0A0A9G1C5"/>
<protein>
    <submittedName>
        <fullName evidence="1">Uncharacterized protein</fullName>
    </submittedName>
</protein>
<dbReference type="EMBL" id="GBRH01181555">
    <property type="protein sequence ID" value="JAE16341.1"/>
    <property type="molecule type" value="Transcribed_RNA"/>
</dbReference>
<name>A0A0A9G1C5_ARUDO</name>
<reference evidence="1" key="1">
    <citation type="submission" date="2014-09" db="EMBL/GenBank/DDBJ databases">
        <authorList>
            <person name="Magalhaes I.L.F."/>
            <person name="Oliveira U."/>
            <person name="Santos F.R."/>
            <person name="Vidigal T.H.D.A."/>
            <person name="Brescovit A.D."/>
            <person name="Santos A.J."/>
        </authorList>
    </citation>
    <scope>NUCLEOTIDE SEQUENCE</scope>
    <source>
        <tissue evidence="1">Shoot tissue taken approximately 20 cm above the soil surface</tissue>
    </source>
</reference>
<accession>A0A0A9G1C5</accession>
<organism evidence="1">
    <name type="scientific">Arundo donax</name>
    <name type="common">Giant reed</name>
    <name type="synonym">Donax arundinaceus</name>
    <dbReference type="NCBI Taxonomy" id="35708"/>
    <lineage>
        <taxon>Eukaryota</taxon>
        <taxon>Viridiplantae</taxon>
        <taxon>Streptophyta</taxon>
        <taxon>Embryophyta</taxon>
        <taxon>Tracheophyta</taxon>
        <taxon>Spermatophyta</taxon>
        <taxon>Magnoliopsida</taxon>
        <taxon>Liliopsida</taxon>
        <taxon>Poales</taxon>
        <taxon>Poaceae</taxon>
        <taxon>PACMAD clade</taxon>
        <taxon>Arundinoideae</taxon>
        <taxon>Arundineae</taxon>
        <taxon>Arundo</taxon>
    </lineage>
</organism>
<sequence>MRFISSNFECVQLKHLFAAMSLKLYPGSTRQIHRNRKKTVIFEIWGKEGPNYFFYHILRKAHCHAVMGVIAVI</sequence>
<reference evidence="1" key="2">
    <citation type="journal article" date="2015" name="Data Brief">
        <title>Shoot transcriptome of the giant reed, Arundo donax.</title>
        <authorList>
            <person name="Barrero R.A."/>
            <person name="Guerrero F.D."/>
            <person name="Moolhuijzen P."/>
            <person name="Goolsby J.A."/>
            <person name="Tidwell J."/>
            <person name="Bellgard S.E."/>
            <person name="Bellgard M.I."/>
        </authorList>
    </citation>
    <scope>NUCLEOTIDE SEQUENCE</scope>
    <source>
        <tissue evidence="1">Shoot tissue taken approximately 20 cm above the soil surface</tissue>
    </source>
</reference>